<sequence length="74" mass="8622">MCLPCSSPSSKIFPKTQKAKITFKSCFWRFLIGNTTTQITFKTPNLQDLHITRRLELEKPSSSTKMRQEVVIFR</sequence>
<name>A0A2K1YRK4_POPTR</name>
<keyword evidence="2" id="KW-1185">Reference proteome</keyword>
<proteinExistence type="predicted"/>
<evidence type="ECO:0000313" key="1">
    <source>
        <dbReference type="EMBL" id="PNT15659.1"/>
    </source>
</evidence>
<accession>A0A2K1YRK4</accession>
<dbReference type="EMBL" id="CM009299">
    <property type="protein sequence ID" value="PNT15659.1"/>
    <property type="molecule type" value="Genomic_DNA"/>
</dbReference>
<gene>
    <name evidence="1" type="ORF">POPTR_010G097300</name>
</gene>
<dbReference type="InParanoid" id="A0A2K1YRK4"/>
<evidence type="ECO:0000313" key="2">
    <source>
        <dbReference type="Proteomes" id="UP000006729"/>
    </source>
</evidence>
<reference evidence="1 2" key="1">
    <citation type="journal article" date="2006" name="Science">
        <title>The genome of black cottonwood, Populus trichocarpa (Torr. &amp; Gray).</title>
        <authorList>
            <person name="Tuskan G.A."/>
            <person name="Difazio S."/>
            <person name="Jansson S."/>
            <person name="Bohlmann J."/>
            <person name="Grigoriev I."/>
            <person name="Hellsten U."/>
            <person name="Putnam N."/>
            <person name="Ralph S."/>
            <person name="Rombauts S."/>
            <person name="Salamov A."/>
            <person name="Schein J."/>
            <person name="Sterck L."/>
            <person name="Aerts A."/>
            <person name="Bhalerao R.R."/>
            <person name="Bhalerao R.P."/>
            <person name="Blaudez D."/>
            <person name="Boerjan W."/>
            <person name="Brun A."/>
            <person name="Brunner A."/>
            <person name="Busov V."/>
            <person name="Campbell M."/>
            <person name="Carlson J."/>
            <person name="Chalot M."/>
            <person name="Chapman J."/>
            <person name="Chen G.L."/>
            <person name="Cooper D."/>
            <person name="Coutinho P.M."/>
            <person name="Couturier J."/>
            <person name="Covert S."/>
            <person name="Cronk Q."/>
            <person name="Cunningham R."/>
            <person name="Davis J."/>
            <person name="Degroeve S."/>
            <person name="Dejardin A."/>
            <person name="Depamphilis C."/>
            <person name="Detter J."/>
            <person name="Dirks B."/>
            <person name="Dubchak I."/>
            <person name="Duplessis S."/>
            <person name="Ehlting J."/>
            <person name="Ellis B."/>
            <person name="Gendler K."/>
            <person name="Goodstein D."/>
            <person name="Gribskov M."/>
            <person name="Grimwood J."/>
            <person name="Groover A."/>
            <person name="Gunter L."/>
            <person name="Hamberger B."/>
            <person name="Heinze B."/>
            <person name="Helariutta Y."/>
            <person name="Henrissat B."/>
            <person name="Holligan D."/>
            <person name="Holt R."/>
            <person name="Huang W."/>
            <person name="Islam-Faridi N."/>
            <person name="Jones S."/>
            <person name="Jones-Rhoades M."/>
            <person name="Jorgensen R."/>
            <person name="Joshi C."/>
            <person name="Kangasjarvi J."/>
            <person name="Karlsson J."/>
            <person name="Kelleher C."/>
            <person name="Kirkpatrick R."/>
            <person name="Kirst M."/>
            <person name="Kohler A."/>
            <person name="Kalluri U."/>
            <person name="Larimer F."/>
            <person name="Leebens-Mack J."/>
            <person name="Leple J.C."/>
            <person name="Locascio P."/>
            <person name="Lou Y."/>
            <person name="Lucas S."/>
            <person name="Martin F."/>
            <person name="Montanini B."/>
            <person name="Napoli C."/>
            <person name="Nelson D.R."/>
            <person name="Nelson C."/>
            <person name="Nieminen K."/>
            <person name="Nilsson O."/>
            <person name="Pereda V."/>
            <person name="Peter G."/>
            <person name="Philippe R."/>
            <person name="Pilate G."/>
            <person name="Poliakov A."/>
            <person name="Razumovskaya J."/>
            <person name="Richardson P."/>
            <person name="Rinaldi C."/>
            <person name="Ritland K."/>
            <person name="Rouze P."/>
            <person name="Ryaboy D."/>
            <person name="Schmutz J."/>
            <person name="Schrader J."/>
            <person name="Segerman B."/>
            <person name="Shin H."/>
            <person name="Siddiqui A."/>
            <person name="Sterky F."/>
            <person name="Terry A."/>
            <person name="Tsai C.J."/>
            <person name="Uberbacher E."/>
            <person name="Unneberg P."/>
            <person name="Vahala J."/>
            <person name="Wall K."/>
            <person name="Wessler S."/>
            <person name="Yang G."/>
            <person name="Yin T."/>
            <person name="Douglas C."/>
            <person name="Marra M."/>
            <person name="Sandberg G."/>
            <person name="Van de Peer Y."/>
            <person name="Rokhsar D."/>
        </authorList>
    </citation>
    <scope>NUCLEOTIDE SEQUENCE [LARGE SCALE GENOMIC DNA]</scope>
    <source>
        <strain evidence="2">cv. Nisqually</strain>
    </source>
</reference>
<dbReference type="Proteomes" id="UP000006729">
    <property type="component" value="Chromosome 10"/>
</dbReference>
<organism evidence="1 2">
    <name type="scientific">Populus trichocarpa</name>
    <name type="common">Western balsam poplar</name>
    <name type="synonym">Populus balsamifera subsp. trichocarpa</name>
    <dbReference type="NCBI Taxonomy" id="3694"/>
    <lineage>
        <taxon>Eukaryota</taxon>
        <taxon>Viridiplantae</taxon>
        <taxon>Streptophyta</taxon>
        <taxon>Embryophyta</taxon>
        <taxon>Tracheophyta</taxon>
        <taxon>Spermatophyta</taxon>
        <taxon>Magnoliopsida</taxon>
        <taxon>eudicotyledons</taxon>
        <taxon>Gunneridae</taxon>
        <taxon>Pentapetalae</taxon>
        <taxon>rosids</taxon>
        <taxon>fabids</taxon>
        <taxon>Malpighiales</taxon>
        <taxon>Salicaceae</taxon>
        <taxon>Saliceae</taxon>
        <taxon>Populus</taxon>
    </lineage>
</organism>
<dbReference type="AlphaFoldDB" id="A0A2K1YRK4"/>
<protein>
    <submittedName>
        <fullName evidence="1">Uncharacterized protein</fullName>
    </submittedName>
</protein>